<sequence length="104" mass="11729">MGYRNNILTVCKKIKVDGGKQAPAKILDLQNVSDIAALINLSTEERRMKLISKYVSILSEFILNKAKEISGKRQKQEVSADDIKKVIVSEGLFFLYDIISLNKQ</sequence>
<protein>
    <submittedName>
        <fullName evidence="1">Uncharacterized protein</fullName>
    </submittedName>
</protein>
<dbReference type="RefSeq" id="XP_003073527.1">
    <property type="nucleotide sequence ID" value="XM_003073481.1"/>
</dbReference>
<dbReference type="Proteomes" id="UP000002313">
    <property type="component" value="Chromosome IX"/>
</dbReference>
<keyword evidence="2" id="KW-1185">Reference proteome</keyword>
<reference evidence="1 2" key="2">
    <citation type="journal article" date="2012" name="Proc. Natl. Acad. Sci. U.S.A.">
        <title>Gain and loss of multiple functionally related, horizontally transferred genes in the reduced genomes of two microsporidian parasites.</title>
        <authorList>
            <person name="Pombert J.-F."/>
            <person name="Selman M."/>
            <person name="Burki F."/>
            <person name="Bardell F.T."/>
            <person name="Farinelli L."/>
            <person name="Solter L.F."/>
            <person name="Whitman D.W."/>
            <person name="Weiss L.M."/>
            <person name="Corradi N."/>
            <person name="Keeling P.J."/>
        </authorList>
    </citation>
    <scope>NUCLEOTIDE SEQUENCE [LARGE SCALE GENOMIC DNA]</scope>
    <source>
        <strain evidence="1 2">ATCC 50506</strain>
    </source>
</reference>
<reference evidence="1 2" key="1">
    <citation type="journal article" date="2010" name="Nat. Commun.">
        <title>The complete sequence of the smallest known nuclear genome from the microsporidian Encephalitozoon intestinalis.</title>
        <authorList>
            <person name="Corradi N."/>
            <person name="Pombert J.-F."/>
            <person name="Farinelli L."/>
            <person name="Didier E.S."/>
            <person name="Keeling P.J."/>
        </authorList>
    </citation>
    <scope>NUCLEOTIDE SEQUENCE [LARGE SCALE GENOMIC DNA]</scope>
    <source>
        <strain evidence="1 2">ATCC 50506</strain>
    </source>
</reference>
<dbReference type="HOGENOM" id="CLU_174970_0_0_1"/>
<name>E0S9A3_ENCIT</name>
<proteinExistence type="predicted"/>
<dbReference type="AlphaFoldDB" id="E0S9A3"/>
<dbReference type="OrthoDB" id="2193073at2759"/>
<dbReference type="GeneID" id="9698357"/>
<evidence type="ECO:0000313" key="1">
    <source>
        <dbReference type="EMBL" id="ADM12167.1"/>
    </source>
</evidence>
<accession>E0S9A3</accession>
<evidence type="ECO:0000313" key="2">
    <source>
        <dbReference type="Proteomes" id="UP000002313"/>
    </source>
</evidence>
<gene>
    <name evidence="1" type="ORF">Eint_090370</name>
</gene>
<organism evidence="1 2">
    <name type="scientific">Encephalitozoon intestinalis (strain ATCC 50506)</name>
    <name type="common">Microsporidian parasite</name>
    <name type="synonym">Septata intestinalis</name>
    <dbReference type="NCBI Taxonomy" id="876142"/>
    <lineage>
        <taxon>Eukaryota</taxon>
        <taxon>Fungi</taxon>
        <taxon>Fungi incertae sedis</taxon>
        <taxon>Microsporidia</taxon>
        <taxon>Unikaryonidae</taxon>
        <taxon>Encephalitozoon</taxon>
    </lineage>
</organism>
<dbReference type="KEGG" id="ein:Eint_090370"/>
<dbReference type="EMBL" id="CP001950">
    <property type="protein sequence ID" value="ADM12167.1"/>
    <property type="molecule type" value="Genomic_DNA"/>
</dbReference>
<dbReference type="VEuPathDB" id="MicrosporidiaDB:Eint_090370"/>